<name>A0A6M3ILE0_9ZZZZ</name>
<dbReference type="InterPro" id="IPR013211">
    <property type="entry name" value="LVIVD"/>
</dbReference>
<protein>
    <submittedName>
        <fullName evidence="1">Putative cell surface protein</fullName>
    </submittedName>
</protein>
<dbReference type="EMBL" id="MT141318">
    <property type="protein sequence ID" value="QJA58326.1"/>
    <property type="molecule type" value="Genomic_DNA"/>
</dbReference>
<accession>A0A6M3ILE0</accession>
<dbReference type="InterPro" id="IPR011048">
    <property type="entry name" value="Haem_d1_sf"/>
</dbReference>
<gene>
    <name evidence="1" type="ORF">MM415B01469_0004</name>
</gene>
<proteinExistence type="predicted"/>
<organism evidence="1">
    <name type="scientific">viral metagenome</name>
    <dbReference type="NCBI Taxonomy" id="1070528"/>
    <lineage>
        <taxon>unclassified sequences</taxon>
        <taxon>metagenomes</taxon>
        <taxon>organismal metagenomes</taxon>
    </lineage>
</organism>
<reference evidence="1" key="1">
    <citation type="submission" date="2020-03" db="EMBL/GenBank/DDBJ databases">
        <title>The deep terrestrial virosphere.</title>
        <authorList>
            <person name="Holmfeldt K."/>
            <person name="Nilsson E."/>
            <person name="Simone D."/>
            <person name="Lopez-Fernandez M."/>
            <person name="Wu X."/>
            <person name="de Brujin I."/>
            <person name="Lundin D."/>
            <person name="Andersson A."/>
            <person name="Bertilsson S."/>
            <person name="Dopson M."/>
        </authorList>
    </citation>
    <scope>NUCLEOTIDE SEQUENCE</scope>
    <source>
        <strain evidence="1">MM415B01469</strain>
    </source>
</reference>
<dbReference type="AlphaFoldDB" id="A0A6M3ILE0"/>
<sequence length="1038" mass="114632">MSWYTDLPSDWQTELEKKTGAKINIEVFYDPDGQNLQLNMKHDIVDISPVMNERDLDIEWIGRNTVYDMMLTFHDPDDYFNPTNSASPFYNCSGELYRDHVAGEYVLQLLDKSGVSFTADQVVRIADETNSQDLIVGGFTAASGSTYYHEISLNEALSYKFSKHTRVFARPNEKTEILVRLNMTGCTSKVTCFRGRLLKDPECSSGKAMLTLVDIKKYSLDEEVIGADTSSTNKLKCMNTSGTLADSVTYSSGAGVTLDRAEVEVLNNAKLRKWVATFLSATTFTLACSDFGIGITGQTDLETKAVLSGITHPFYFDYIWSIVTYKNYALIATGNISGTVEEEVIIIDISNPEVPEYYGRFGGRGSPNYMYGIRAMTVNDNYLYMAAVSDEMFVIYDISDINNPTIVGSLAGVCSSTDIEAKIVIQDNYAYLTSYTDDALYIIDITDKTNPTLTGTFSGAGSPNYMNEPRRGLAVSGNYAYVFANDTGGALVIIDISSKSSPVLADVLVHGIDPPGNQLLGVGNVVVNGDYAYTITSQFDMLLTVWDISDPTNVTYVASLGGAGAPNYMSSARQAIYRGNRIYVISYTDSALTIFDVSDSTNPIHVDVLTGAGNPTYLDDAYVFVLYGDYALVGTLASGDKSLTIVRITTSDTETVGHESIRIPADAWGGSPATGETVTFVSAINFDTQNVVQVLYDLYVDYAEIDNNLLKCSSYFGNKNIGKLRFGYEAGETAIDVAISVPSLIKTGETLTITEGSTTEDITVATGVTTTTQYPPYISLTVSALVNTYTSAAIVTWKQRATLDTDFNWDAEYDYCDKQGYNISLSIDRQMSYLQAIEDVCRNSDCFTFADNWGVEKIHTFRPRYLTSTPTLAKNTNLVQPDPTLENFPLVNEITIVYGYDHINDQYLYQYVYPESLATNKSYIKYGFVRNKTIYLPGVWTEAYAKLIAMRKYFMWENGLQGVRFNTSMQGLLFTIGDRVTIDSDDPLLNTELEIIGITGIQYAGNLAFGFIGYDAEFIWNNYFLINSSGIATGRVLA</sequence>
<dbReference type="Pfam" id="PF08309">
    <property type="entry name" value="LVIVD"/>
    <property type="match status" value="5"/>
</dbReference>
<evidence type="ECO:0000313" key="1">
    <source>
        <dbReference type="EMBL" id="QJA58326.1"/>
    </source>
</evidence>
<dbReference type="SUPFAM" id="SSF51004">
    <property type="entry name" value="C-terminal (heme d1) domain of cytochrome cd1-nitrite reductase"/>
    <property type="match status" value="1"/>
</dbReference>